<gene>
    <name evidence="1" type="primary">slt_1</name>
    <name evidence="1" type="ORF">NCTC12965_03305</name>
</gene>
<protein>
    <submittedName>
        <fullName evidence="1">Soluble lytic murein transglycosylase</fullName>
        <ecNumber evidence="1">4.2.2.-</ecNumber>
    </submittedName>
</protein>
<dbReference type="EC" id="4.2.2.-" evidence="1"/>
<sequence>MVGWMPWRLWKSIPFSETRSYVKNVLAYDAFYRYFMHRPAKVLTDAEWQRRY</sequence>
<name>A0A4U9UR25_SERFO</name>
<dbReference type="Gene3D" id="1.10.530.10">
    <property type="match status" value="1"/>
</dbReference>
<dbReference type="SUPFAM" id="SSF53955">
    <property type="entry name" value="Lysozyme-like"/>
    <property type="match status" value="1"/>
</dbReference>
<evidence type="ECO:0000313" key="1">
    <source>
        <dbReference type="EMBL" id="VTR32091.1"/>
    </source>
</evidence>
<accession>A0A4U9UR25</accession>
<organism evidence="1">
    <name type="scientific">Serratia fonticola</name>
    <dbReference type="NCBI Taxonomy" id="47917"/>
    <lineage>
        <taxon>Bacteria</taxon>
        <taxon>Pseudomonadati</taxon>
        <taxon>Pseudomonadota</taxon>
        <taxon>Gammaproteobacteria</taxon>
        <taxon>Enterobacterales</taxon>
        <taxon>Yersiniaceae</taxon>
        <taxon>Serratia</taxon>
    </lineage>
</organism>
<dbReference type="EMBL" id="CABEEZ010000071">
    <property type="protein sequence ID" value="VTR32091.1"/>
    <property type="molecule type" value="Genomic_DNA"/>
</dbReference>
<proteinExistence type="predicted"/>
<reference evidence="1" key="1">
    <citation type="submission" date="2019-05" db="EMBL/GenBank/DDBJ databases">
        <authorList>
            <consortium name="Pathogen Informatics"/>
        </authorList>
    </citation>
    <scope>NUCLEOTIDE SEQUENCE [LARGE SCALE GENOMIC DNA]</scope>
    <source>
        <strain evidence="1">NCTC12965</strain>
    </source>
</reference>
<dbReference type="InterPro" id="IPR023346">
    <property type="entry name" value="Lysozyme-like_dom_sf"/>
</dbReference>
<dbReference type="AlphaFoldDB" id="A0A4U9UR25"/>
<keyword evidence="1" id="KW-0456">Lyase</keyword>
<dbReference type="GO" id="GO:0016829">
    <property type="term" value="F:lyase activity"/>
    <property type="evidence" value="ECO:0007669"/>
    <property type="project" value="UniProtKB-KW"/>
</dbReference>